<dbReference type="AlphaFoldDB" id="A0A8X6PWL7"/>
<accession>A0A8X6PWL7</accession>
<evidence type="ECO:0000313" key="2">
    <source>
        <dbReference type="EMBL" id="GFT84334.1"/>
    </source>
</evidence>
<keyword evidence="3" id="KW-1185">Reference proteome</keyword>
<gene>
    <name evidence="2" type="ORF">NPIL_234461</name>
</gene>
<comment type="caution">
    <text evidence="2">The sequence shown here is derived from an EMBL/GenBank/DDBJ whole genome shotgun (WGS) entry which is preliminary data.</text>
</comment>
<dbReference type="Proteomes" id="UP000887013">
    <property type="component" value="Unassembled WGS sequence"/>
</dbReference>
<evidence type="ECO:0000313" key="3">
    <source>
        <dbReference type="Proteomes" id="UP000887013"/>
    </source>
</evidence>
<organism evidence="2 3">
    <name type="scientific">Nephila pilipes</name>
    <name type="common">Giant wood spider</name>
    <name type="synonym">Nephila maculata</name>
    <dbReference type="NCBI Taxonomy" id="299642"/>
    <lineage>
        <taxon>Eukaryota</taxon>
        <taxon>Metazoa</taxon>
        <taxon>Ecdysozoa</taxon>
        <taxon>Arthropoda</taxon>
        <taxon>Chelicerata</taxon>
        <taxon>Arachnida</taxon>
        <taxon>Araneae</taxon>
        <taxon>Araneomorphae</taxon>
        <taxon>Entelegynae</taxon>
        <taxon>Araneoidea</taxon>
        <taxon>Nephilidae</taxon>
        <taxon>Nephila</taxon>
    </lineage>
</organism>
<sequence length="56" mass="6510">GSELHDWRDTIRFAGSNPDLPKDPAYRIKGRPPTRYKNVIQSQVLMSSDADHERMR</sequence>
<feature type="compositionally biased region" description="Basic and acidic residues" evidence="1">
    <location>
        <begin position="1"/>
        <end position="11"/>
    </location>
</feature>
<feature type="non-terminal residue" evidence="2">
    <location>
        <position position="1"/>
    </location>
</feature>
<dbReference type="EMBL" id="BMAW01119369">
    <property type="protein sequence ID" value="GFT84334.1"/>
    <property type="molecule type" value="Genomic_DNA"/>
</dbReference>
<feature type="region of interest" description="Disordered" evidence="1">
    <location>
        <begin position="1"/>
        <end position="32"/>
    </location>
</feature>
<protein>
    <submittedName>
        <fullName evidence="2">Uncharacterized protein</fullName>
    </submittedName>
</protein>
<reference evidence="2" key="1">
    <citation type="submission" date="2020-08" db="EMBL/GenBank/DDBJ databases">
        <title>Multicomponent nature underlies the extraordinary mechanical properties of spider dragline silk.</title>
        <authorList>
            <person name="Kono N."/>
            <person name="Nakamura H."/>
            <person name="Mori M."/>
            <person name="Yoshida Y."/>
            <person name="Ohtoshi R."/>
            <person name="Malay A.D."/>
            <person name="Moran D.A.P."/>
            <person name="Tomita M."/>
            <person name="Numata K."/>
            <person name="Arakawa K."/>
        </authorList>
    </citation>
    <scope>NUCLEOTIDE SEQUENCE</scope>
</reference>
<proteinExistence type="predicted"/>
<evidence type="ECO:0000256" key="1">
    <source>
        <dbReference type="SAM" id="MobiDB-lite"/>
    </source>
</evidence>
<name>A0A8X6PWL7_NEPPI</name>